<organism evidence="8 9">
    <name type="scientific">Proteobacteria bacterium 228</name>
    <dbReference type="NCBI Taxonomy" id="2083153"/>
    <lineage>
        <taxon>Bacteria</taxon>
        <taxon>Pseudomonadati</taxon>
        <taxon>Pseudomonadota</taxon>
    </lineage>
</organism>
<dbReference type="InterPro" id="IPR050810">
    <property type="entry name" value="Bact_Secretion_Sys_Channel"/>
</dbReference>
<evidence type="ECO:0000259" key="7">
    <source>
        <dbReference type="Pfam" id="PF00263"/>
    </source>
</evidence>
<dbReference type="PANTHER" id="PTHR30332:SF24">
    <property type="entry name" value="SECRETIN GSPD-RELATED"/>
    <property type="match status" value="1"/>
</dbReference>
<dbReference type="PROSITE" id="PS51257">
    <property type="entry name" value="PROKAR_LIPOPROTEIN"/>
    <property type="match status" value="1"/>
</dbReference>
<protein>
    <recommendedName>
        <fullName evidence="7">Type II/III secretion system secretin-like domain-containing protein</fullName>
    </recommendedName>
</protein>
<evidence type="ECO:0000256" key="2">
    <source>
        <dbReference type="ARBA" id="ARBA00022729"/>
    </source>
</evidence>
<feature type="domain" description="Type II/III secretion system secretin-like" evidence="7">
    <location>
        <begin position="423"/>
        <end position="544"/>
    </location>
</feature>
<dbReference type="PANTHER" id="PTHR30332">
    <property type="entry name" value="PROBABLE GENERAL SECRETION PATHWAY PROTEIN D"/>
    <property type="match status" value="1"/>
</dbReference>
<accession>A0A2S5KMC1</accession>
<dbReference type="GO" id="GO:0009306">
    <property type="term" value="P:protein secretion"/>
    <property type="evidence" value="ECO:0007669"/>
    <property type="project" value="InterPro"/>
</dbReference>
<comment type="subcellular location">
    <subcellularLocation>
        <location evidence="1">Membrane</location>
    </subcellularLocation>
</comment>
<dbReference type="GO" id="GO:0015627">
    <property type="term" value="C:type II protein secretion system complex"/>
    <property type="evidence" value="ECO:0007669"/>
    <property type="project" value="TreeGrafter"/>
</dbReference>
<evidence type="ECO:0000256" key="6">
    <source>
        <dbReference type="SAM" id="SignalP"/>
    </source>
</evidence>
<evidence type="ECO:0000313" key="9">
    <source>
        <dbReference type="Proteomes" id="UP000238196"/>
    </source>
</evidence>
<name>A0A2S5KMC1_9PROT</name>
<dbReference type="EMBL" id="PRLP01000090">
    <property type="protein sequence ID" value="PPC75466.1"/>
    <property type="molecule type" value="Genomic_DNA"/>
</dbReference>
<dbReference type="OrthoDB" id="6638496at2"/>
<feature type="chain" id="PRO_5015392602" description="Type II/III secretion system secretin-like domain-containing protein" evidence="6">
    <location>
        <begin position="25"/>
        <end position="578"/>
    </location>
</feature>
<dbReference type="InterPro" id="IPR004846">
    <property type="entry name" value="T2SS/T3SS_dom"/>
</dbReference>
<dbReference type="AlphaFoldDB" id="A0A2S5KMC1"/>
<keyword evidence="2 6" id="KW-0732">Signal</keyword>
<sequence length="578" mass="62278">MNINDFRILPVAAAVLLAGCAPNAAQKLNSSTMDNTDYLYSQLMDTQKQSGLVKVNTPYLGSTQLIHSDRAQLPSNLDIRLPVKSEQSLDIRQLASLLRSATGYAYSINPDVYATKRKSTSAEVATSSGEDDSSSSDSKNSDNSKNGGFASFDSLKSTQGAAGDAASNMSPINPLQISPAQVLQSTASAIPLSFSGTAFSGDDTATQMNIPAKNYQLSELLNLIGQKLNVSWRMKGMRDGKPAIEFFRFADKEFTIPFVNLEREFKSDLTNSNTGLSGSVNAKNAYLESLLATLLAMVSKDGQVLLLRDSGKLIVSDYPANMDRVNEFLAKEIESQSRQVVLKVRFFTYTDSQLKQFQANWASLTYQGKKLGATGTGTIGGSLDNATSVALNILSGPFTGSSLNIDAIAQKAGMSSAYSNDFRTLNNQVVPFSSVTRVPYLKDSSPVVNDSGVVTTKFEVDEEKIGLSLMMLPRILNDSINLNIDFYLTELGEKVSFTSSDGSSFNRYQVPEKKINQSVSLPNGSTLVISGFSINKATLRSSGVGDERFKLLGGDDLSQRDSEKAILMITPVILSSGA</sequence>
<dbReference type="Pfam" id="PF00263">
    <property type="entry name" value="Secretin"/>
    <property type="match status" value="1"/>
</dbReference>
<dbReference type="Proteomes" id="UP000238196">
    <property type="component" value="Unassembled WGS sequence"/>
</dbReference>
<feature type="region of interest" description="Disordered" evidence="5">
    <location>
        <begin position="123"/>
        <end position="153"/>
    </location>
</feature>
<comment type="caution">
    <text evidence="8">The sequence shown here is derived from an EMBL/GenBank/DDBJ whole genome shotgun (WGS) entry which is preliminary data.</text>
</comment>
<proteinExistence type="inferred from homology"/>
<comment type="similarity">
    <text evidence="4">Belongs to the bacterial secretin family.</text>
</comment>
<gene>
    <name evidence="8" type="ORF">C4K68_20340</name>
</gene>
<reference evidence="8 9" key="1">
    <citation type="submission" date="2018-02" db="EMBL/GenBank/DDBJ databases">
        <title>novel marine gammaproteobacteria from coastal saline agro ecosystem.</title>
        <authorList>
            <person name="Krishnan R."/>
            <person name="Ramesh Kumar N."/>
        </authorList>
    </citation>
    <scope>NUCLEOTIDE SEQUENCE [LARGE SCALE GENOMIC DNA]</scope>
    <source>
        <strain evidence="8 9">228</strain>
    </source>
</reference>
<evidence type="ECO:0000313" key="8">
    <source>
        <dbReference type="EMBL" id="PPC75466.1"/>
    </source>
</evidence>
<evidence type="ECO:0000256" key="4">
    <source>
        <dbReference type="RuleBase" id="RU004003"/>
    </source>
</evidence>
<evidence type="ECO:0000256" key="3">
    <source>
        <dbReference type="ARBA" id="ARBA00023136"/>
    </source>
</evidence>
<feature type="compositionally biased region" description="Low complexity" evidence="5">
    <location>
        <begin position="135"/>
        <end position="148"/>
    </location>
</feature>
<keyword evidence="3" id="KW-0472">Membrane</keyword>
<feature type="signal peptide" evidence="6">
    <location>
        <begin position="1"/>
        <end position="24"/>
    </location>
</feature>
<evidence type="ECO:0000256" key="5">
    <source>
        <dbReference type="SAM" id="MobiDB-lite"/>
    </source>
</evidence>
<evidence type="ECO:0000256" key="1">
    <source>
        <dbReference type="ARBA" id="ARBA00004370"/>
    </source>
</evidence>
<dbReference type="GO" id="GO:0016020">
    <property type="term" value="C:membrane"/>
    <property type="evidence" value="ECO:0007669"/>
    <property type="project" value="UniProtKB-SubCell"/>
</dbReference>